<accession>A0A4R5TRX4</accession>
<keyword evidence="2" id="KW-0472">Membrane</keyword>
<evidence type="ECO:0000313" key="4">
    <source>
        <dbReference type="Proteomes" id="UP000295411"/>
    </source>
</evidence>
<feature type="transmembrane region" description="Helical" evidence="2">
    <location>
        <begin position="56"/>
        <end position="76"/>
    </location>
</feature>
<feature type="transmembrane region" description="Helical" evidence="2">
    <location>
        <begin position="133"/>
        <end position="154"/>
    </location>
</feature>
<feature type="transmembrane region" description="Helical" evidence="2">
    <location>
        <begin position="83"/>
        <end position="105"/>
    </location>
</feature>
<reference evidence="3 4" key="1">
    <citation type="submission" date="2019-03" db="EMBL/GenBank/DDBJ databases">
        <title>Arthrobacter sp. nov., an bacterium isolated from biocrust in Mu Us Desert.</title>
        <authorList>
            <person name="Lixiong L."/>
        </authorList>
    </citation>
    <scope>NUCLEOTIDE SEQUENCE [LARGE SCALE GENOMIC DNA]</scope>
    <source>
        <strain evidence="3 4">SLN-3</strain>
    </source>
</reference>
<name>A0A4R5TRX4_9MICC</name>
<dbReference type="Pfam" id="PF09534">
    <property type="entry name" value="Trp_oprn_chp"/>
    <property type="match status" value="1"/>
</dbReference>
<proteinExistence type="predicted"/>
<dbReference type="RefSeq" id="WP_133404662.1">
    <property type="nucleotide sequence ID" value="NZ_SMTK01000005.1"/>
</dbReference>
<keyword evidence="2" id="KW-0812">Transmembrane</keyword>
<dbReference type="EMBL" id="SMTK01000005">
    <property type="protein sequence ID" value="TDK23977.1"/>
    <property type="molecule type" value="Genomic_DNA"/>
</dbReference>
<dbReference type="OrthoDB" id="4955044at2"/>
<keyword evidence="4" id="KW-1185">Reference proteome</keyword>
<organism evidence="3 4">
    <name type="scientific">Arthrobacter crusticola</name>
    <dbReference type="NCBI Taxonomy" id="2547960"/>
    <lineage>
        <taxon>Bacteria</taxon>
        <taxon>Bacillati</taxon>
        <taxon>Actinomycetota</taxon>
        <taxon>Actinomycetes</taxon>
        <taxon>Micrococcales</taxon>
        <taxon>Micrococcaceae</taxon>
        <taxon>Arthrobacter</taxon>
    </lineage>
</organism>
<comment type="caution">
    <text evidence="3">The sequence shown here is derived from an EMBL/GenBank/DDBJ whole genome shotgun (WGS) entry which is preliminary data.</text>
</comment>
<evidence type="ECO:0008006" key="5">
    <source>
        <dbReference type="Google" id="ProtNLM"/>
    </source>
</evidence>
<keyword evidence="2" id="KW-1133">Transmembrane helix</keyword>
<evidence type="ECO:0000313" key="3">
    <source>
        <dbReference type="EMBL" id="TDK23977.1"/>
    </source>
</evidence>
<protein>
    <recommendedName>
        <fullName evidence="5">Trp biosynthesis protein</fullName>
    </recommendedName>
</protein>
<dbReference type="InterPro" id="IPR019051">
    <property type="entry name" value="Trp_biosyn_TM_oprn/chp"/>
</dbReference>
<gene>
    <name evidence="3" type="ORF">E2F48_14385</name>
</gene>
<evidence type="ECO:0000256" key="2">
    <source>
        <dbReference type="SAM" id="Phobius"/>
    </source>
</evidence>
<dbReference type="Proteomes" id="UP000295411">
    <property type="component" value="Unassembled WGS sequence"/>
</dbReference>
<evidence type="ECO:0000256" key="1">
    <source>
        <dbReference type="SAM" id="MobiDB-lite"/>
    </source>
</evidence>
<dbReference type="AlphaFoldDB" id="A0A4R5TRX4"/>
<sequence>MSAARPPRGQRRGTVVLVIVAVALLAFGTTTQTWLEVRLPEDAVQTPDLAVPGSEAATPVSAFALVALAAALAVSIAGRVARWFVAAILLIAGGGILLTSIRIALDPAAAAAPAIGEAIGISGGTGATAAATALPWLAAGSGLLLAAAAVWVALAGRHWERARRYERTTGPAPAARGASSHATDIDSWDRLTHGEDPTR</sequence>
<feature type="compositionally biased region" description="Basic and acidic residues" evidence="1">
    <location>
        <begin position="183"/>
        <end position="199"/>
    </location>
</feature>
<feature type="region of interest" description="Disordered" evidence="1">
    <location>
        <begin position="167"/>
        <end position="199"/>
    </location>
</feature>